<protein>
    <submittedName>
        <fullName evidence="1">Uncharacterized protein</fullName>
    </submittedName>
</protein>
<dbReference type="EMBL" id="BARW01016414">
    <property type="protein sequence ID" value="GAI90771.1"/>
    <property type="molecule type" value="Genomic_DNA"/>
</dbReference>
<accession>X1THC8</accession>
<organism evidence="1">
    <name type="scientific">marine sediment metagenome</name>
    <dbReference type="NCBI Taxonomy" id="412755"/>
    <lineage>
        <taxon>unclassified sequences</taxon>
        <taxon>metagenomes</taxon>
        <taxon>ecological metagenomes</taxon>
    </lineage>
</organism>
<name>X1THC8_9ZZZZ</name>
<sequence length="62" mass="7487">MAKEQAKAKGEFVREVIRQYVATDRRWKQIRKWGEESAKRFKIKGEREVESVIEQYRKDQSA</sequence>
<dbReference type="AlphaFoldDB" id="X1THC8"/>
<proteinExistence type="predicted"/>
<gene>
    <name evidence="1" type="ORF">S12H4_28592</name>
</gene>
<evidence type="ECO:0000313" key="1">
    <source>
        <dbReference type="EMBL" id="GAI90771.1"/>
    </source>
</evidence>
<reference evidence="1" key="1">
    <citation type="journal article" date="2014" name="Front. Microbiol.">
        <title>High frequency of phylogenetically diverse reductive dehalogenase-homologous genes in deep subseafloor sedimentary metagenomes.</title>
        <authorList>
            <person name="Kawai M."/>
            <person name="Futagami T."/>
            <person name="Toyoda A."/>
            <person name="Takaki Y."/>
            <person name="Nishi S."/>
            <person name="Hori S."/>
            <person name="Arai W."/>
            <person name="Tsubouchi T."/>
            <person name="Morono Y."/>
            <person name="Uchiyama I."/>
            <person name="Ito T."/>
            <person name="Fujiyama A."/>
            <person name="Inagaki F."/>
            <person name="Takami H."/>
        </authorList>
    </citation>
    <scope>NUCLEOTIDE SEQUENCE</scope>
    <source>
        <strain evidence="1">Expedition CK06-06</strain>
    </source>
</reference>
<comment type="caution">
    <text evidence="1">The sequence shown here is derived from an EMBL/GenBank/DDBJ whole genome shotgun (WGS) entry which is preliminary data.</text>
</comment>